<dbReference type="SMART" id="SM00382">
    <property type="entry name" value="AAA"/>
    <property type="match status" value="1"/>
</dbReference>
<keyword evidence="1" id="KW-0547">Nucleotide-binding</keyword>
<protein>
    <submittedName>
        <fullName evidence="5">P-loop containing nucleoside triphosphate hydrolase protein</fullName>
    </submittedName>
</protein>
<evidence type="ECO:0000256" key="2">
    <source>
        <dbReference type="ARBA" id="ARBA00022840"/>
    </source>
</evidence>
<name>A0ABQ7GMY3_DUNSA</name>
<evidence type="ECO:0000256" key="1">
    <source>
        <dbReference type="ARBA" id="ARBA00022741"/>
    </source>
</evidence>
<dbReference type="InterPro" id="IPR027417">
    <property type="entry name" value="P-loop_NTPase"/>
</dbReference>
<dbReference type="Proteomes" id="UP000815325">
    <property type="component" value="Unassembled WGS sequence"/>
</dbReference>
<dbReference type="PANTHER" id="PTHR43158">
    <property type="entry name" value="SKFA PEPTIDE EXPORT ATP-BINDING PROTEIN SKFE"/>
    <property type="match status" value="1"/>
</dbReference>
<feature type="region of interest" description="Disordered" evidence="3">
    <location>
        <begin position="270"/>
        <end position="296"/>
    </location>
</feature>
<gene>
    <name evidence="5" type="ORF">DUNSADRAFT_6632</name>
</gene>
<evidence type="ECO:0000313" key="6">
    <source>
        <dbReference type="Proteomes" id="UP000815325"/>
    </source>
</evidence>
<evidence type="ECO:0000259" key="4">
    <source>
        <dbReference type="PROSITE" id="PS50893"/>
    </source>
</evidence>
<reference evidence="5" key="1">
    <citation type="submission" date="2017-08" db="EMBL/GenBank/DDBJ databases">
        <authorList>
            <person name="Polle J.E."/>
            <person name="Barry K."/>
            <person name="Cushman J."/>
            <person name="Schmutz J."/>
            <person name="Tran D."/>
            <person name="Hathwaick L.T."/>
            <person name="Yim W.C."/>
            <person name="Jenkins J."/>
            <person name="Mckie-Krisberg Z.M."/>
            <person name="Prochnik S."/>
            <person name="Lindquist E."/>
            <person name="Dockter R.B."/>
            <person name="Adam C."/>
            <person name="Molina H."/>
            <person name="Bunkerborg J."/>
            <person name="Jin E."/>
            <person name="Buchheim M."/>
            <person name="Magnuson J."/>
        </authorList>
    </citation>
    <scope>NUCLEOTIDE SEQUENCE</scope>
    <source>
        <strain evidence="5">CCAP 19/18</strain>
    </source>
</reference>
<accession>A0ABQ7GMY3</accession>
<organism evidence="5 6">
    <name type="scientific">Dunaliella salina</name>
    <name type="common">Green alga</name>
    <name type="synonym">Protococcus salinus</name>
    <dbReference type="NCBI Taxonomy" id="3046"/>
    <lineage>
        <taxon>Eukaryota</taxon>
        <taxon>Viridiplantae</taxon>
        <taxon>Chlorophyta</taxon>
        <taxon>core chlorophytes</taxon>
        <taxon>Chlorophyceae</taxon>
        <taxon>CS clade</taxon>
        <taxon>Chlamydomonadales</taxon>
        <taxon>Dunaliellaceae</taxon>
        <taxon>Dunaliella</taxon>
    </lineage>
</organism>
<dbReference type="Gene3D" id="3.40.50.300">
    <property type="entry name" value="P-loop containing nucleotide triphosphate hydrolases"/>
    <property type="match status" value="1"/>
</dbReference>
<keyword evidence="6" id="KW-1185">Reference proteome</keyword>
<dbReference type="PANTHER" id="PTHR43158:SF2">
    <property type="entry name" value="SKFA PEPTIDE EXPORT ATP-BINDING PROTEIN SKFE"/>
    <property type="match status" value="1"/>
</dbReference>
<comment type="caution">
    <text evidence="5">The sequence shown here is derived from an EMBL/GenBank/DDBJ whole genome shotgun (WGS) entry which is preliminary data.</text>
</comment>
<dbReference type="InterPro" id="IPR003593">
    <property type="entry name" value="AAA+_ATPase"/>
</dbReference>
<dbReference type="PROSITE" id="PS50893">
    <property type="entry name" value="ABC_TRANSPORTER_2"/>
    <property type="match status" value="1"/>
</dbReference>
<dbReference type="SUPFAM" id="SSF52540">
    <property type="entry name" value="P-loop containing nucleoside triphosphate hydrolases"/>
    <property type="match status" value="1"/>
</dbReference>
<keyword evidence="2" id="KW-0067">ATP-binding</keyword>
<dbReference type="EMBL" id="MU069681">
    <property type="protein sequence ID" value="KAF5835967.1"/>
    <property type="molecule type" value="Genomic_DNA"/>
</dbReference>
<dbReference type="Pfam" id="PF00005">
    <property type="entry name" value="ABC_tran"/>
    <property type="match status" value="1"/>
</dbReference>
<feature type="domain" description="ABC transporter" evidence="4">
    <location>
        <begin position="15"/>
        <end position="255"/>
    </location>
</feature>
<sequence>MATAEAMQQQEPVGLQIAGLQFSYPGQAGPPGEPFIRNCDIDIPRGSRCLLVGANGAGKTTLLQVLAGKYMVSPDQVRILGRPPFHDMDLTCSGQLSYLGNSWRKDVSFAGYGVPLQADISAGKMIFNVDGVDPARRAHLIRMLDIDIYQRLTTMSDGQRRRVQICMGLLKLYDVLLLDEITVDLDVVGRLKLLEFFRQECEQRKTTIVYATHIFDGLENWVTHLAYMENGQFVKAGPCPSIPEIVEARKSGTKLLTVFEGWLRSEREARHARQQSQPKAVPGSEAATPQRTPFMPSKHLAFFR</sequence>
<keyword evidence="5" id="KW-0378">Hydrolase</keyword>
<evidence type="ECO:0000256" key="3">
    <source>
        <dbReference type="SAM" id="MobiDB-lite"/>
    </source>
</evidence>
<dbReference type="GO" id="GO:0016787">
    <property type="term" value="F:hydrolase activity"/>
    <property type="evidence" value="ECO:0007669"/>
    <property type="project" value="UniProtKB-KW"/>
</dbReference>
<dbReference type="InterPro" id="IPR003439">
    <property type="entry name" value="ABC_transporter-like_ATP-bd"/>
</dbReference>
<proteinExistence type="predicted"/>
<evidence type="ECO:0000313" key="5">
    <source>
        <dbReference type="EMBL" id="KAF5835967.1"/>
    </source>
</evidence>